<dbReference type="AlphaFoldDB" id="A0A131YN30"/>
<dbReference type="GO" id="GO:0003676">
    <property type="term" value="F:nucleic acid binding"/>
    <property type="evidence" value="ECO:0007669"/>
    <property type="project" value="InterPro"/>
</dbReference>
<keyword evidence="3" id="KW-0732">Signal</keyword>
<dbReference type="GO" id="GO:0005759">
    <property type="term" value="C:mitochondrial matrix"/>
    <property type="evidence" value="ECO:0007669"/>
    <property type="project" value="TreeGrafter"/>
</dbReference>
<sequence>MAACGIIWFRLLVVGRRCLHQIPTSLPAKRLLNSVTIRALQRCCEHEARMTCRHLRLAPLCTRASAQEASAQGQCQDLCSLLEFESESEYRAWRHDHKDLLLGVSDDRLASACRWLLSRNLELKALRRHPAILKVPIVTLQRRMAVIQKEKKSAELSSEAVLTLLFCPESLLSTVSDNGGVCVTLRARVHPLRQELHLSKRDCLSMISRVPCLLSHDPELAQRKLAILKQSGISKEALLKDPWVFRYSEALIAQRVELCHKQGVPVRTWLLRCPDSVLQRHLQLCRASRRALGTHPDTPDYLAERLHCKSLEELVRRHPRLLSIRPPKLKEVLDLLFKSGYTAEQVRQYPRVLSASASRLRLRLQRMAAREAPLPSLYTLLLPEKVFERTCGRFFDDYPHKTAPSRPPECQVEE</sequence>
<evidence type="ECO:0000313" key="4">
    <source>
        <dbReference type="EMBL" id="JAP80683.1"/>
    </source>
</evidence>
<dbReference type="InterPro" id="IPR038538">
    <property type="entry name" value="MTERF_sf"/>
</dbReference>
<evidence type="ECO:0000256" key="3">
    <source>
        <dbReference type="SAM" id="SignalP"/>
    </source>
</evidence>
<feature type="signal peptide" evidence="3">
    <location>
        <begin position="1"/>
        <end position="18"/>
    </location>
</feature>
<comment type="similarity">
    <text evidence="1">Belongs to the mTERF family.</text>
</comment>
<feature type="chain" id="PRO_5007285563" evidence="3">
    <location>
        <begin position="19"/>
        <end position="414"/>
    </location>
</feature>
<dbReference type="GO" id="GO:0006393">
    <property type="term" value="P:termination of mitochondrial transcription"/>
    <property type="evidence" value="ECO:0007669"/>
    <property type="project" value="TreeGrafter"/>
</dbReference>
<evidence type="ECO:0000256" key="1">
    <source>
        <dbReference type="ARBA" id="ARBA00007692"/>
    </source>
</evidence>
<dbReference type="PANTHER" id="PTHR15437:SF6">
    <property type="entry name" value="TRANSCRIPTION TERMINATION FACTOR, MITOCHONDRIAL"/>
    <property type="match status" value="1"/>
</dbReference>
<keyword evidence="2" id="KW-0809">Transit peptide</keyword>
<evidence type="ECO:0000256" key="2">
    <source>
        <dbReference type="ARBA" id="ARBA00022946"/>
    </source>
</evidence>
<organism evidence="4">
    <name type="scientific">Rhipicephalus appendiculatus</name>
    <name type="common">Brown ear tick</name>
    <dbReference type="NCBI Taxonomy" id="34631"/>
    <lineage>
        <taxon>Eukaryota</taxon>
        <taxon>Metazoa</taxon>
        <taxon>Ecdysozoa</taxon>
        <taxon>Arthropoda</taxon>
        <taxon>Chelicerata</taxon>
        <taxon>Arachnida</taxon>
        <taxon>Acari</taxon>
        <taxon>Parasitiformes</taxon>
        <taxon>Ixodida</taxon>
        <taxon>Ixodoidea</taxon>
        <taxon>Ixodidae</taxon>
        <taxon>Rhipicephalinae</taxon>
        <taxon>Rhipicephalus</taxon>
        <taxon>Rhipicephalus</taxon>
    </lineage>
</organism>
<dbReference type="EMBL" id="GEDV01007874">
    <property type="protein sequence ID" value="JAP80683.1"/>
    <property type="molecule type" value="Transcribed_RNA"/>
</dbReference>
<dbReference type="PANTHER" id="PTHR15437">
    <property type="entry name" value="TRANSCRIPTION TERMINATION FACTOR, MITOCHONDRIAL"/>
    <property type="match status" value="1"/>
</dbReference>
<name>A0A131YN30_RHIAP</name>
<protein>
    <submittedName>
        <fullName evidence="4">Transcription termination factor ixodes scapularis transcription termination factor</fullName>
    </submittedName>
</protein>
<dbReference type="SMART" id="SM00733">
    <property type="entry name" value="Mterf"/>
    <property type="match status" value="5"/>
</dbReference>
<dbReference type="InterPro" id="IPR003690">
    <property type="entry name" value="MTERF"/>
</dbReference>
<reference evidence="4" key="1">
    <citation type="journal article" date="2016" name="Ticks Tick Borne Dis.">
        <title>De novo assembly and annotation of the salivary gland transcriptome of Rhipicephalus appendiculatus male and female ticks during blood feeding.</title>
        <authorList>
            <person name="de Castro M.H."/>
            <person name="de Klerk D."/>
            <person name="Pienaar R."/>
            <person name="Latif A.A."/>
            <person name="Rees D.J."/>
            <person name="Mans B.J."/>
        </authorList>
    </citation>
    <scope>NUCLEOTIDE SEQUENCE</scope>
    <source>
        <tissue evidence="4">Salivary glands</tissue>
    </source>
</reference>
<accession>A0A131YN30</accession>
<proteinExistence type="inferred from homology"/>
<dbReference type="Gene3D" id="1.25.70.10">
    <property type="entry name" value="Transcription termination factor 3, mitochondrial"/>
    <property type="match status" value="1"/>
</dbReference>